<evidence type="ECO:0000313" key="2">
    <source>
        <dbReference type="Proteomes" id="UP000277671"/>
    </source>
</evidence>
<name>A0A495JGI8_9ACTN</name>
<dbReference type="EMBL" id="RBKT01000001">
    <property type="protein sequence ID" value="RKR88116.1"/>
    <property type="molecule type" value="Genomic_DNA"/>
</dbReference>
<accession>A0A495JGI8</accession>
<comment type="caution">
    <text evidence="1">The sequence shown here is derived from an EMBL/GenBank/DDBJ whole genome shotgun (WGS) entry which is preliminary data.</text>
</comment>
<sequence>MSKSSTVEPTAEGRRLLRRLVERSKRTGGVQLPPGFLRDDTLSATPPLAHMLRGGQGGEVRLKLYLTMTMLAARPPHDIKSIPARTWARVLALPDPEVNGARRITDALNWLQEARLVRLDSRQGMPKDVTLLSPSGTGKAYSWRGSWYISMPLGFWQNEWVYQLSGSAVGFLLVLRDMRSNKTETDPPWLTMTQKQRYGFSEDTWTRASKELRDHSLLVVRRKPQGKEFDHRRLRNTYWINIERLDRANEPFIPAA</sequence>
<dbReference type="OrthoDB" id="4188495at2"/>
<reference evidence="1 2" key="1">
    <citation type="submission" date="2018-10" db="EMBL/GenBank/DDBJ databases">
        <title>Sequencing the genomes of 1000 actinobacteria strains.</title>
        <authorList>
            <person name="Klenk H.-P."/>
        </authorList>
    </citation>
    <scope>NUCLEOTIDE SEQUENCE [LARGE SCALE GENOMIC DNA]</scope>
    <source>
        <strain evidence="1 2">DSM 45175</strain>
    </source>
</reference>
<evidence type="ECO:0000313" key="1">
    <source>
        <dbReference type="EMBL" id="RKR88116.1"/>
    </source>
</evidence>
<dbReference type="RefSeq" id="WP_147456965.1">
    <property type="nucleotide sequence ID" value="NZ_RBKT01000001.1"/>
</dbReference>
<gene>
    <name evidence="1" type="ORF">BDK92_2423</name>
</gene>
<organism evidence="1 2">
    <name type="scientific">Micromonospora pisi</name>
    <dbReference type="NCBI Taxonomy" id="589240"/>
    <lineage>
        <taxon>Bacteria</taxon>
        <taxon>Bacillati</taxon>
        <taxon>Actinomycetota</taxon>
        <taxon>Actinomycetes</taxon>
        <taxon>Micromonosporales</taxon>
        <taxon>Micromonosporaceae</taxon>
        <taxon>Micromonospora</taxon>
    </lineage>
</organism>
<proteinExistence type="predicted"/>
<keyword evidence="2" id="KW-1185">Reference proteome</keyword>
<dbReference type="AlphaFoldDB" id="A0A495JGI8"/>
<dbReference type="Proteomes" id="UP000277671">
    <property type="component" value="Unassembled WGS sequence"/>
</dbReference>
<protein>
    <submittedName>
        <fullName evidence="1">Uncharacterized protein</fullName>
    </submittedName>
</protein>